<dbReference type="Proteomes" id="UP001589793">
    <property type="component" value="Unassembled WGS sequence"/>
</dbReference>
<dbReference type="RefSeq" id="WP_376979664.1">
    <property type="nucleotide sequence ID" value="NZ_JBHLSV010000007.1"/>
</dbReference>
<evidence type="ECO:0000313" key="1">
    <source>
        <dbReference type="EMBL" id="MFC0673805.1"/>
    </source>
</evidence>
<reference evidence="1 2" key="1">
    <citation type="submission" date="2024-09" db="EMBL/GenBank/DDBJ databases">
        <authorList>
            <person name="Sun Q."/>
            <person name="Mori K."/>
        </authorList>
    </citation>
    <scope>NUCLEOTIDE SEQUENCE [LARGE SCALE GENOMIC DNA]</scope>
    <source>
        <strain evidence="1 2">CICC 10874</strain>
    </source>
</reference>
<sequence>MTSVDDNAAAPSRKPVRRRELMRGAAWAAPVAAVSVAAPAVAASPGNCVGVEDGYATVTSALRADTPPFNTFVSTGGASAGRTVHQLLTTETYYIESTGTFTYSGSTNIPITELKLRFYGTPSFDWELVGTPTVSSSAGGVALGAAVPSPDYPNSTHGWTDVTLVNSGGDGYLHPGDVITLEWVYTPTGGNIQNSNGGCGGRTGYAYPGIYFRSCSSWEGPNPKQESDEDFDIYQLVEPECEALCEATTTASTPSFVRNSKTNGYFRWSNFFESGDELRLQVVSAATLDNAPAGSGDVITSNNLQWDAPMNADGAGSVQAWGGSGGPDNALRISLGNVSYERHLETTFKLVYRKAGSTQFVDATLSDLTFSIFDIDGGGSNQPPFAERVVASTPGGRTSSFRSGSILTGDGSGGAPWRAIGGTQNNENWHPRATVDVQASGPMNQFSVTFRGDATNASGGQTQSNIWIAPFHFTAANPSCT</sequence>
<organism evidence="1 2">
    <name type="scientific">Brachybacterium hainanense</name>
    <dbReference type="NCBI Taxonomy" id="1541174"/>
    <lineage>
        <taxon>Bacteria</taxon>
        <taxon>Bacillati</taxon>
        <taxon>Actinomycetota</taxon>
        <taxon>Actinomycetes</taxon>
        <taxon>Micrococcales</taxon>
        <taxon>Dermabacteraceae</taxon>
        <taxon>Brachybacterium</taxon>
    </lineage>
</organism>
<dbReference type="PROSITE" id="PS51318">
    <property type="entry name" value="TAT"/>
    <property type="match status" value="1"/>
</dbReference>
<comment type="caution">
    <text evidence="1">The sequence shown here is derived from an EMBL/GenBank/DDBJ whole genome shotgun (WGS) entry which is preliminary data.</text>
</comment>
<keyword evidence="2" id="KW-1185">Reference proteome</keyword>
<proteinExistence type="predicted"/>
<protein>
    <submittedName>
        <fullName evidence="1">Uncharacterized protein</fullName>
    </submittedName>
</protein>
<dbReference type="InterPro" id="IPR006311">
    <property type="entry name" value="TAT_signal"/>
</dbReference>
<name>A0ABV6R9Y4_9MICO</name>
<dbReference type="EMBL" id="JBHLSV010000007">
    <property type="protein sequence ID" value="MFC0673805.1"/>
    <property type="molecule type" value="Genomic_DNA"/>
</dbReference>
<evidence type="ECO:0000313" key="2">
    <source>
        <dbReference type="Proteomes" id="UP001589793"/>
    </source>
</evidence>
<gene>
    <name evidence="1" type="ORF">ACFFF6_07545</name>
</gene>
<accession>A0ABV6R9Y4</accession>